<dbReference type="Pfam" id="PF25612">
    <property type="entry name" value="DUF7940"/>
    <property type="match status" value="1"/>
</dbReference>
<dbReference type="Proteomes" id="UP000243534">
    <property type="component" value="Unassembled WGS sequence"/>
</dbReference>
<dbReference type="InterPro" id="IPR057700">
    <property type="entry name" value="DUF7940"/>
</dbReference>
<gene>
    <name evidence="2" type="ORF">BBW68_07060</name>
</gene>
<keyword evidence="1" id="KW-0472">Membrane</keyword>
<evidence type="ECO:0000256" key="1">
    <source>
        <dbReference type="SAM" id="Phobius"/>
    </source>
</evidence>
<feature type="transmembrane region" description="Helical" evidence="1">
    <location>
        <begin position="46"/>
        <end position="65"/>
    </location>
</feature>
<keyword evidence="1" id="KW-0812">Transmembrane</keyword>
<evidence type="ECO:0000313" key="3">
    <source>
        <dbReference type="Proteomes" id="UP000243534"/>
    </source>
</evidence>
<keyword evidence="1" id="KW-1133">Transmembrane helix</keyword>
<comment type="caution">
    <text evidence="2">The sequence shown here is derived from an EMBL/GenBank/DDBJ whole genome shotgun (WGS) entry which is preliminary data.</text>
</comment>
<dbReference type="OrthoDB" id="7585869at2"/>
<evidence type="ECO:0000313" key="2">
    <source>
        <dbReference type="EMBL" id="OFC63028.1"/>
    </source>
</evidence>
<dbReference type="RefSeq" id="WP_070134182.1">
    <property type="nucleotide sequence ID" value="NZ_LJAM02000007.1"/>
</dbReference>
<name>A0A1E7Z346_9GAMM</name>
<dbReference type="EMBL" id="MAYS01000142">
    <property type="protein sequence ID" value="OFC63028.1"/>
    <property type="molecule type" value="Genomic_DNA"/>
</dbReference>
<feature type="transmembrane region" description="Helical" evidence="1">
    <location>
        <begin position="12"/>
        <end position="34"/>
    </location>
</feature>
<reference evidence="2 3" key="1">
    <citation type="submission" date="2016-07" db="EMBL/GenBank/DDBJ databases">
        <authorList>
            <person name="Yuval B."/>
        </authorList>
    </citation>
    <scope>NUCLEOTIDE SEQUENCE [LARGE SCALE GENOMIC DNA]</scope>
    <source>
        <strain evidence="2 3">IL</strain>
    </source>
</reference>
<protein>
    <recommendedName>
        <fullName evidence="4">Holin</fullName>
    </recommendedName>
</protein>
<organism evidence="2 3">
    <name type="scientific">Candidatus Erwinia dacicola</name>
    <dbReference type="NCBI Taxonomy" id="252393"/>
    <lineage>
        <taxon>Bacteria</taxon>
        <taxon>Pseudomonadati</taxon>
        <taxon>Pseudomonadota</taxon>
        <taxon>Gammaproteobacteria</taxon>
        <taxon>Enterobacterales</taxon>
        <taxon>Erwiniaceae</taxon>
        <taxon>Erwinia</taxon>
    </lineage>
</organism>
<accession>A0A1E7Z346</accession>
<evidence type="ECO:0008006" key="4">
    <source>
        <dbReference type="Google" id="ProtNLM"/>
    </source>
</evidence>
<dbReference type="AlphaFoldDB" id="A0A1E7Z346"/>
<proteinExistence type="predicted"/>
<sequence length="76" mass="8852">MKPRLVDDWRHWWRWNSTKVILALGALPTIWFELPPEWKAEIPSSWMRVGAIVLMVVGVLSRMTLQKPPKDKGDGK</sequence>